<dbReference type="InterPro" id="IPR008927">
    <property type="entry name" value="6-PGluconate_DH-like_C_sf"/>
</dbReference>
<evidence type="ECO:0000313" key="2">
    <source>
        <dbReference type="EMBL" id="GAH45887.1"/>
    </source>
</evidence>
<dbReference type="SUPFAM" id="SSF48179">
    <property type="entry name" value="6-phosphogluconate dehydrogenase C-terminal domain-like"/>
    <property type="match status" value="1"/>
</dbReference>
<dbReference type="InterPro" id="IPR006108">
    <property type="entry name" value="3HC_DH_C"/>
</dbReference>
<dbReference type="AlphaFoldDB" id="X1FLP4"/>
<dbReference type="GO" id="GO:0006631">
    <property type="term" value="P:fatty acid metabolic process"/>
    <property type="evidence" value="ECO:0007669"/>
    <property type="project" value="InterPro"/>
</dbReference>
<comment type="caution">
    <text evidence="2">The sequence shown here is derived from an EMBL/GenBank/DDBJ whole genome shotgun (WGS) entry which is preliminary data.</text>
</comment>
<dbReference type="EMBL" id="BARU01010207">
    <property type="protein sequence ID" value="GAH45887.1"/>
    <property type="molecule type" value="Genomic_DNA"/>
</dbReference>
<protein>
    <recommendedName>
        <fullName evidence="1">3-hydroxyacyl-CoA dehydrogenase C-terminal domain-containing protein</fullName>
    </recommendedName>
</protein>
<organism evidence="2">
    <name type="scientific">marine sediment metagenome</name>
    <dbReference type="NCBI Taxonomy" id="412755"/>
    <lineage>
        <taxon>unclassified sequences</taxon>
        <taxon>metagenomes</taxon>
        <taxon>ecological metagenomes</taxon>
    </lineage>
</organism>
<evidence type="ECO:0000259" key="1">
    <source>
        <dbReference type="Pfam" id="PF00725"/>
    </source>
</evidence>
<dbReference type="Gene3D" id="1.10.1040.10">
    <property type="entry name" value="N-(1-d-carboxylethyl)-l-norvaline Dehydrogenase, domain 2"/>
    <property type="match status" value="2"/>
</dbReference>
<dbReference type="GO" id="GO:0016616">
    <property type="term" value="F:oxidoreductase activity, acting on the CH-OH group of donors, NAD or NADP as acceptor"/>
    <property type="evidence" value="ECO:0007669"/>
    <property type="project" value="InterPro"/>
</dbReference>
<accession>X1FLP4</accession>
<gene>
    <name evidence="2" type="ORF">S03H2_19532</name>
</gene>
<feature type="non-terminal residue" evidence="2">
    <location>
        <position position="1"/>
    </location>
</feature>
<reference evidence="2" key="1">
    <citation type="journal article" date="2014" name="Front. Microbiol.">
        <title>High frequency of phylogenetically diverse reductive dehalogenase-homologous genes in deep subseafloor sedimentary metagenomes.</title>
        <authorList>
            <person name="Kawai M."/>
            <person name="Futagami T."/>
            <person name="Toyoda A."/>
            <person name="Takaki Y."/>
            <person name="Nishi S."/>
            <person name="Hori S."/>
            <person name="Arai W."/>
            <person name="Tsubouchi T."/>
            <person name="Morono Y."/>
            <person name="Uchiyama I."/>
            <person name="Ito T."/>
            <person name="Fujiyama A."/>
            <person name="Inagaki F."/>
            <person name="Takami H."/>
        </authorList>
    </citation>
    <scope>NUCLEOTIDE SEQUENCE</scope>
    <source>
        <strain evidence="2">Expedition CK06-06</strain>
    </source>
</reference>
<sequence length="198" mass="22374">PGFIVNRLIIGSSAYLNWLLDFAMEKGIPLEQIEAETSDLMEIGPFAKWDYLGLDVVYNALNYFKNVLSDDFTPGKTLTRLVNNNELGRKTGKGLFRWIEGNPLINKEKCAGIFDLELFMAIQLNEGCKLLEEGIVSGYKMIDDTILAGMDYPGPFGAGKRNYKHWTNLIENFVKKSGLTYLSPCELMKSGKFIQIRK</sequence>
<dbReference type="InterPro" id="IPR013328">
    <property type="entry name" value="6PGD_dom2"/>
</dbReference>
<dbReference type="Pfam" id="PF00725">
    <property type="entry name" value="3HCDH"/>
    <property type="match status" value="1"/>
</dbReference>
<proteinExistence type="predicted"/>
<name>X1FLP4_9ZZZZ</name>
<feature type="domain" description="3-hydroxyacyl-CoA dehydrogenase C-terminal" evidence="1">
    <location>
        <begin position="2"/>
        <end position="98"/>
    </location>
</feature>